<evidence type="ECO:0000259" key="1">
    <source>
        <dbReference type="Pfam" id="PF01476"/>
    </source>
</evidence>
<accession>A0A645IYN6</accession>
<dbReference type="InterPro" id="IPR018392">
    <property type="entry name" value="LysM"/>
</dbReference>
<sequence>MVDENNPRKSDPLLGLMIYYANAGEHIWDISKKFGSLPAQIMADNELTQDVLETDMPLMIPTV</sequence>
<dbReference type="InterPro" id="IPR036779">
    <property type="entry name" value="LysM_dom_sf"/>
</dbReference>
<dbReference type="EMBL" id="VSSQ01126767">
    <property type="protein sequence ID" value="MPN56441.1"/>
    <property type="molecule type" value="Genomic_DNA"/>
</dbReference>
<gene>
    <name evidence="2" type="ORF">SDC9_204130</name>
</gene>
<comment type="caution">
    <text evidence="2">The sequence shown here is derived from an EMBL/GenBank/DDBJ whole genome shotgun (WGS) entry which is preliminary data.</text>
</comment>
<organism evidence="2">
    <name type="scientific">bioreactor metagenome</name>
    <dbReference type="NCBI Taxonomy" id="1076179"/>
    <lineage>
        <taxon>unclassified sequences</taxon>
        <taxon>metagenomes</taxon>
        <taxon>ecological metagenomes</taxon>
    </lineage>
</organism>
<dbReference type="Gene3D" id="3.10.350.10">
    <property type="entry name" value="LysM domain"/>
    <property type="match status" value="1"/>
</dbReference>
<dbReference type="AlphaFoldDB" id="A0A645IYN6"/>
<name>A0A645IYN6_9ZZZZ</name>
<dbReference type="SUPFAM" id="SSF54106">
    <property type="entry name" value="LysM domain"/>
    <property type="match status" value="1"/>
</dbReference>
<proteinExistence type="predicted"/>
<evidence type="ECO:0000313" key="2">
    <source>
        <dbReference type="EMBL" id="MPN56441.1"/>
    </source>
</evidence>
<protein>
    <recommendedName>
        <fullName evidence="1">LysM domain-containing protein</fullName>
    </recommendedName>
</protein>
<dbReference type="Pfam" id="PF01476">
    <property type="entry name" value="LysM"/>
    <property type="match status" value="1"/>
</dbReference>
<feature type="domain" description="LysM" evidence="1">
    <location>
        <begin position="23"/>
        <end position="61"/>
    </location>
</feature>
<reference evidence="2" key="1">
    <citation type="submission" date="2019-08" db="EMBL/GenBank/DDBJ databases">
        <authorList>
            <person name="Kucharzyk K."/>
            <person name="Murdoch R.W."/>
            <person name="Higgins S."/>
            <person name="Loffler F."/>
        </authorList>
    </citation>
    <scope>NUCLEOTIDE SEQUENCE</scope>
</reference>